<evidence type="ECO:0000313" key="5">
    <source>
        <dbReference type="EMBL" id="MFD0848897.1"/>
    </source>
</evidence>
<organism evidence="5 6">
    <name type="scientific">Sphingosinicella xenopeptidilytica</name>
    <dbReference type="NCBI Taxonomy" id="364098"/>
    <lineage>
        <taxon>Bacteria</taxon>
        <taxon>Pseudomonadati</taxon>
        <taxon>Pseudomonadota</taxon>
        <taxon>Alphaproteobacteria</taxon>
        <taxon>Sphingomonadales</taxon>
        <taxon>Sphingosinicellaceae</taxon>
        <taxon>Sphingosinicella</taxon>
    </lineage>
</organism>
<dbReference type="PANTHER" id="PTHR11699">
    <property type="entry name" value="ALDEHYDE DEHYDROGENASE-RELATED"/>
    <property type="match status" value="1"/>
</dbReference>
<evidence type="ECO:0000256" key="3">
    <source>
        <dbReference type="RuleBase" id="RU003345"/>
    </source>
</evidence>
<name>A0ABW3C5V4_SPHXN</name>
<dbReference type="InterPro" id="IPR016163">
    <property type="entry name" value="Ald_DH_C"/>
</dbReference>
<keyword evidence="1 3" id="KW-0560">Oxidoreductase</keyword>
<dbReference type="InterPro" id="IPR016160">
    <property type="entry name" value="Ald_DH_CS_CYS"/>
</dbReference>
<dbReference type="Pfam" id="PF00171">
    <property type="entry name" value="Aldedh"/>
    <property type="match status" value="1"/>
</dbReference>
<dbReference type="EMBL" id="JBHTIK010000005">
    <property type="protein sequence ID" value="MFD0848897.1"/>
    <property type="molecule type" value="Genomic_DNA"/>
</dbReference>
<evidence type="ECO:0000256" key="2">
    <source>
        <dbReference type="PROSITE-ProRule" id="PRU10007"/>
    </source>
</evidence>
<dbReference type="InterPro" id="IPR015590">
    <property type="entry name" value="Aldehyde_DH_dom"/>
</dbReference>
<feature type="active site" evidence="2">
    <location>
        <position position="246"/>
    </location>
</feature>
<dbReference type="Gene3D" id="3.40.309.10">
    <property type="entry name" value="Aldehyde Dehydrogenase, Chain A, domain 2"/>
    <property type="match status" value="1"/>
</dbReference>
<dbReference type="PROSITE" id="PS00687">
    <property type="entry name" value="ALDEHYDE_DEHYDR_GLU"/>
    <property type="match status" value="1"/>
</dbReference>
<proteinExistence type="inferred from homology"/>
<comment type="similarity">
    <text evidence="3">Belongs to the aldehyde dehydrogenase family.</text>
</comment>
<evidence type="ECO:0000259" key="4">
    <source>
        <dbReference type="Pfam" id="PF00171"/>
    </source>
</evidence>
<evidence type="ECO:0000313" key="6">
    <source>
        <dbReference type="Proteomes" id="UP001597124"/>
    </source>
</evidence>
<reference evidence="6" key="1">
    <citation type="journal article" date="2019" name="Int. J. Syst. Evol. Microbiol.">
        <title>The Global Catalogue of Microorganisms (GCM) 10K type strain sequencing project: providing services to taxonomists for standard genome sequencing and annotation.</title>
        <authorList>
            <consortium name="The Broad Institute Genomics Platform"/>
            <consortium name="The Broad Institute Genome Sequencing Center for Infectious Disease"/>
            <person name="Wu L."/>
            <person name="Ma J."/>
        </authorList>
    </citation>
    <scope>NUCLEOTIDE SEQUENCE [LARGE SCALE GENOMIC DNA]</scope>
    <source>
        <strain evidence="6">CCUG 52537</strain>
    </source>
</reference>
<protein>
    <submittedName>
        <fullName evidence="5">Aldehyde dehydrogenase family protein</fullName>
    </submittedName>
</protein>
<accession>A0ABW3C5V4</accession>
<feature type="domain" description="Aldehyde dehydrogenase" evidence="4">
    <location>
        <begin position="12"/>
        <end position="478"/>
    </location>
</feature>
<dbReference type="InterPro" id="IPR016161">
    <property type="entry name" value="Ald_DH/histidinol_DH"/>
</dbReference>
<sequence>MTAFLNFIGSAWVAAADGATFERRNPADGSDLVGLFPKSSPADAAAAVAGLEKGWRAWAATNPEVRVEVLNRAADIILTRVDALAAELTREEGKTLASAATEWKRVAANFRLYAGEALRTRGETFPVADSMVYSVREPVGIVLVITPWNFPVSLPSRKIGPALATGNGVLFKPSEISPLSGQRMVEILLEAGVPAGTIALVQGHGPELGNALVEAPSVRAVTFTGSYATGCAIHRAAGPDKRLQLEMGGKNPCIVLADADPDKAAKIIVQGAFSLTGQACTATSRAIIVGDIYDAIVEKVVAAAKGFVLGSGLDAATTMGPVATRAQYDKVRGMIAVGKAEGLKMLAGPDDLPDLDEAKGGFFIPPTVFVDVPPSSRLAREEIFGPVLAFHRAASYAEAVALANDVEYGLAASIVTRDLSSILSYAKDIEAGIIKVNSATGGVASTAPFGGIKHSSNQTYKEQAGHGVMDFYTLTKAVYLGA</sequence>
<comment type="caution">
    <text evidence="5">The sequence shown here is derived from an EMBL/GenBank/DDBJ whole genome shotgun (WGS) entry which is preliminary data.</text>
</comment>
<keyword evidence="6" id="KW-1185">Reference proteome</keyword>
<dbReference type="Gene3D" id="3.40.605.10">
    <property type="entry name" value="Aldehyde Dehydrogenase, Chain A, domain 1"/>
    <property type="match status" value="1"/>
</dbReference>
<dbReference type="Proteomes" id="UP001597124">
    <property type="component" value="Unassembled WGS sequence"/>
</dbReference>
<dbReference type="SUPFAM" id="SSF53720">
    <property type="entry name" value="ALDH-like"/>
    <property type="match status" value="1"/>
</dbReference>
<gene>
    <name evidence="5" type="ORF">ACFQ00_11225</name>
</gene>
<dbReference type="InterPro" id="IPR016162">
    <property type="entry name" value="Ald_DH_N"/>
</dbReference>
<dbReference type="RefSeq" id="WP_381490465.1">
    <property type="nucleotide sequence ID" value="NZ_JBHTIK010000005.1"/>
</dbReference>
<evidence type="ECO:0000256" key="1">
    <source>
        <dbReference type="ARBA" id="ARBA00023002"/>
    </source>
</evidence>
<dbReference type="InterPro" id="IPR029510">
    <property type="entry name" value="Ald_DH_CS_GLU"/>
</dbReference>
<dbReference type="PROSITE" id="PS00070">
    <property type="entry name" value="ALDEHYDE_DEHYDR_CYS"/>
    <property type="match status" value="1"/>
</dbReference>